<evidence type="ECO:0000313" key="3">
    <source>
        <dbReference type="EMBL" id="CAK0797263.1"/>
    </source>
</evidence>
<feature type="transmembrane region" description="Helical" evidence="2">
    <location>
        <begin position="78"/>
        <end position="107"/>
    </location>
</feature>
<keyword evidence="2" id="KW-0812">Transmembrane</keyword>
<reference evidence="3" key="1">
    <citation type="submission" date="2023-10" db="EMBL/GenBank/DDBJ databases">
        <authorList>
            <person name="Chen Y."/>
            <person name="Shah S."/>
            <person name="Dougan E. K."/>
            <person name="Thang M."/>
            <person name="Chan C."/>
        </authorList>
    </citation>
    <scope>NUCLEOTIDE SEQUENCE [LARGE SCALE GENOMIC DNA]</scope>
</reference>
<sequence length="446" mass="47307">MVRDHFLADDADVGVFCRRWSWVAGLAHSNASVTPSRVAAAFGGIALVLLLVVVHVVVVLVAALCCALVFLRVVLVAVVGVVAAAVLLVALVLLRVVLVVAVVALLVQGRGGSIVGCHWTEVEPVLKVGLPPGERFLLPHGLGMFVVGVARPPRRQLALESFEAPTWAALARGARHPPTHNREMGEPAPARALLRSQSGPCVGRASTAPPTSEPTRVPPAELRVLLLRRLRLDLPFTASARRCRARLDSRGDDRAACPTAGVLRKGKGALEKAAARSCREAGARVAENQFLQDLHVDGVGAGGGRRLEVIANCLRRKGSTYPELLDARRCQLVVVALGAGGQWQWTGLASVAQRAFAASLLHLPLDGPACDGDEPWLQDVMADARHTEAHIPSPRAGQRDLRTARSAAKRKLAERNKSGRWDGAAAHPPAGPTHLQGVGRDAARLP</sequence>
<keyword evidence="2" id="KW-0472">Membrane</keyword>
<evidence type="ECO:0000256" key="1">
    <source>
        <dbReference type="SAM" id="MobiDB-lite"/>
    </source>
</evidence>
<evidence type="ECO:0000313" key="4">
    <source>
        <dbReference type="Proteomes" id="UP001189429"/>
    </source>
</evidence>
<protein>
    <submittedName>
        <fullName evidence="3">Uncharacterized protein</fullName>
    </submittedName>
</protein>
<keyword evidence="4" id="KW-1185">Reference proteome</keyword>
<feature type="non-terminal residue" evidence="3">
    <location>
        <position position="446"/>
    </location>
</feature>
<feature type="region of interest" description="Disordered" evidence="1">
    <location>
        <begin position="392"/>
        <end position="446"/>
    </location>
</feature>
<proteinExistence type="predicted"/>
<comment type="caution">
    <text evidence="3">The sequence shown here is derived from an EMBL/GenBank/DDBJ whole genome shotgun (WGS) entry which is preliminary data.</text>
</comment>
<dbReference type="EMBL" id="CAUYUJ010001715">
    <property type="protein sequence ID" value="CAK0797263.1"/>
    <property type="molecule type" value="Genomic_DNA"/>
</dbReference>
<feature type="compositionally biased region" description="Basic and acidic residues" evidence="1">
    <location>
        <begin position="411"/>
        <end position="420"/>
    </location>
</feature>
<keyword evidence="2" id="KW-1133">Transmembrane helix</keyword>
<accession>A0ABN9PVH1</accession>
<dbReference type="Proteomes" id="UP001189429">
    <property type="component" value="Unassembled WGS sequence"/>
</dbReference>
<gene>
    <name evidence="3" type="ORF">PCOR1329_LOCUS6405</name>
</gene>
<organism evidence="3 4">
    <name type="scientific">Prorocentrum cordatum</name>
    <dbReference type="NCBI Taxonomy" id="2364126"/>
    <lineage>
        <taxon>Eukaryota</taxon>
        <taxon>Sar</taxon>
        <taxon>Alveolata</taxon>
        <taxon>Dinophyceae</taxon>
        <taxon>Prorocentrales</taxon>
        <taxon>Prorocentraceae</taxon>
        <taxon>Prorocentrum</taxon>
    </lineage>
</organism>
<feature type="transmembrane region" description="Helical" evidence="2">
    <location>
        <begin position="38"/>
        <end position="71"/>
    </location>
</feature>
<name>A0ABN9PVH1_9DINO</name>
<evidence type="ECO:0000256" key="2">
    <source>
        <dbReference type="SAM" id="Phobius"/>
    </source>
</evidence>